<comment type="caution">
    <text evidence="2">The sequence shown here is derived from an EMBL/GenBank/DDBJ whole genome shotgun (WGS) entry which is preliminary data.</text>
</comment>
<dbReference type="GO" id="GO:0016757">
    <property type="term" value="F:glycosyltransferase activity"/>
    <property type="evidence" value="ECO:0007669"/>
    <property type="project" value="InterPro"/>
</dbReference>
<dbReference type="InterPro" id="IPR001296">
    <property type="entry name" value="Glyco_trans_1"/>
</dbReference>
<keyword evidence="2" id="KW-0808">Transferase</keyword>
<accession>G6FP83</accession>
<dbReference type="AlphaFoldDB" id="G6FP83"/>
<sequence length="429" mass="48436">MRIAYLTGEYPRATDTYIQREVITLREMGVDVHTFSVRRTDDRHMVGPEQKQERDRTFYILPPNPIHLLLAHLSLLLASPKRYLKAIKLAFITSQPGLRGGLYQFFYFLEAGILAQEIKQRQINHLHNHIAEASGTVAMLSAQMSGFTYSFTLHGPYIFLRAYQWRLDEKIKRSLFVCCISYYARSQGMIFAPIEKWNRMHIIHCGIDPALFDMVSHNESGKRLLFVGRLAEAKGLPILLESLTLLKQTHADIILTIVGDGPDRQKLEQLTIDLELTQNVNFVGYKSQAEVRKYFQQTDVFVMSSFAEGIPVVLMEAMAAGVPVVATQIAGISELVENGVNGYLVPPGEPNILAECIEKLLSNHLLRVKFSTLGRAKVETDFNIHYEVARLYRLMKSALNGHVEPIRPCIPENLVSLTACETVTTSVSS</sequence>
<name>G6FP83_9CYAN</name>
<evidence type="ECO:0000259" key="1">
    <source>
        <dbReference type="Pfam" id="PF00534"/>
    </source>
</evidence>
<dbReference type="Gene3D" id="3.40.50.2000">
    <property type="entry name" value="Glycogen Phosphorylase B"/>
    <property type="match status" value="2"/>
</dbReference>
<dbReference type="EMBL" id="AGIZ01000002">
    <property type="protein sequence ID" value="EHC18683.1"/>
    <property type="molecule type" value="Genomic_DNA"/>
</dbReference>
<proteinExistence type="predicted"/>
<organism evidence="2 3">
    <name type="scientific">Fischerella thermalis JSC-11</name>
    <dbReference type="NCBI Taxonomy" id="741277"/>
    <lineage>
        <taxon>Bacteria</taxon>
        <taxon>Bacillati</taxon>
        <taxon>Cyanobacteriota</taxon>
        <taxon>Cyanophyceae</taxon>
        <taxon>Nostocales</taxon>
        <taxon>Hapalosiphonaceae</taxon>
        <taxon>Fischerella</taxon>
    </lineage>
</organism>
<dbReference type="PATRIC" id="fig|741277.3.peg.775"/>
<dbReference type="RefSeq" id="WP_009454739.1">
    <property type="nucleotide sequence ID" value="NZ_AGIZ01000002.1"/>
</dbReference>
<dbReference type="Proteomes" id="UP000004344">
    <property type="component" value="Unassembled WGS sequence"/>
</dbReference>
<dbReference type="PANTHER" id="PTHR45947:SF15">
    <property type="entry name" value="TEICHURONIC ACID BIOSYNTHESIS GLYCOSYLTRANSFERASE TUAC-RELATED"/>
    <property type="match status" value="1"/>
</dbReference>
<dbReference type="InterPro" id="IPR050194">
    <property type="entry name" value="Glycosyltransferase_grp1"/>
</dbReference>
<reference evidence="2 3" key="1">
    <citation type="submission" date="2011-09" db="EMBL/GenBank/DDBJ databases">
        <title>The draft genome of Fischerella sp. JSC-11.</title>
        <authorList>
            <consortium name="US DOE Joint Genome Institute (JGI-PGF)"/>
            <person name="Lucas S."/>
            <person name="Han J."/>
            <person name="Lapidus A."/>
            <person name="Cheng J.-F."/>
            <person name="Goodwin L."/>
            <person name="Pitluck S."/>
            <person name="Peters L."/>
            <person name="Land M.L."/>
            <person name="Hauser L."/>
            <person name="Sarkisova S."/>
            <person name="Bryant D.A."/>
            <person name="Brown I."/>
            <person name="Woyke T.J."/>
        </authorList>
    </citation>
    <scope>NUCLEOTIDE SEQUENCE [LARGE SCALE GENOMIC DNA]</scope>
    <source>
        <strain evidence="2 3">JSC-11</strain>
    </source>
</reference>
<feature type="domain" description="Glycosyl transferase family 1" evidence="1">
    <location>
        <begin position="217"/>
        <end position="374"/>
    </location>
</feature>
<dbReference type="GeneID" id="35799540"/>
<keyword evidence="3" id="KW-1185">Reference proteome</keyword>
<gene>
    <name evidence="2" type="ORF">FJSC11DRAFT_0663</name>
</gene>
<dbReference type="PANTHER" id="PTHR45947">
    <property type="entry name" value="SULFOQUINOVOSYL TRANSFERASE SQD2"/>
    <property type="match status" value="1"/>
</dbReference>
<evidence type="ECO:0000313" key="2">
    <source>
        <dbReference type="EMBL" id="EHC18683.1"/>
    </source>
</evidence>
<dbReference type="Pfam" id="PF00534">
    <property type="entry name" value="Glycos_transf_1"/>
    <property type="match status" value="1"/>
</dbReference>
<dbReference type="SUPFAM" id="SSF53756">
    <property type="entry name" value="UDP-Glycosyltransferase/glycogen phosphorylase"/>
    <property type="match status" value="1"/>
</dbReference>
<evidence type="ECO:0000313" key="3">
    <source>
        <dbReference type="Proteomes" id="UP000004344"/>
    </source>
</evidence>
<protein>
    <submittedName>
        <fullName evidence="2">Glycosyl transferase group 1</fullName>
    </submittedName>
</protein>